<evidence type="ECO:0000313" key="1">
    <source>
        <dbReference type="EMBL" id="VAW60861.1"/>
    </source>
</evidence>
<sequence length="79" mass="8726">MSKEINALIDKIVHTGKESGLNKGEIAARSGMQSNKFARIMNSDPRTSTLIRLGHAVGLKLVFIEENEDLNAITNRDVF</sequence>
<dbReference type="SUPFAM" id="SSF47413">
    <property type="entry name" value="lambda repressor-like DNA-binding domains"/>
    <property type="match status" value="1"/>
</dbReference>
<organism evidence="1">
    <name type="scientific">hydrothermal vent metagenome</name>
    <dbReference type="NCBI Taxonomy" id="652676"/>
    <lineage>
        <taxon>unclassified sequences</taxon>
        <taxon>metagenomes</taxon>
        <taxon>ecological metagenomes</taxon>
    </lineage>
</organism>
<proteinExistence type="predicted"/>
<dbReference type="GO" id="GO:0003677">
    <property type="term" value="F:DNA binding"/>
    <property type="evidence" value="ECO:0007669"/>
    <property type="project" value="InterPro"/>
</dbReference>
<evidence type="ECO:0008006" key="2">
    <source>
        <dbReference type="Google" id="ProtNLM"/>
    </source>
</evidence>
<dbReference type="AlphaFoldDB" id="A0A3B0WZA1"/>
<protein>
    <recommendedName>
        <fullName evidence="2">HTH cro/C1-type domain-containing protein</fullName>
    </recommendedName>
</protein>
<reference evidence="1" key="1">
    <citation type="submission" date="2018-06" db="EMBL/GenBank/DDBJ databases">
        <authorList>
            <person name="Zhirakovskaya E."/>
        </authorList>
    </citation>
    <scope>NUCLEOTIDE SEQUENCE</scope>
</reference>
<dbReference type="EMBL" id="UOFG01000132">
    <property type="protein sequence ID" value="VAW60861.1"/>
    <property type="molecule type" value="Genomic_DNA"/>
</dbReference>
<dbReference type="InterPro" id="IPR010982">
    <property type="entry name" value="Lambda_DNA-bd_dom_sf"/>
</dbReference>
<gene>
    <name evidence="1" type="ORF">MNBD_GAMMA11-3184</name>
</gene>
<accession>A0A3B0WZA1</accession>
<name>A0A3B0WZA1_9ZZZZ</name>